<feature type="transmembrane region" description="Helical" evidence="3">
    <location>
        <begin position="164"/>
        <end position="186"/>
    </location>
</feature>
<evidence type="ECO:0000256" key="3">
    <source>
        <dbReference type="SAM" id="Phobius"/>
    </source>
</evidence>
<feature type="transmembrane region" description="Helical" evidence="3">
    <location>
        <begin position="198"/>
        <end position="221"/>
    </location>
</feature>
<dbReference type="GO" id="GO:0016020">
    <property type="term" value="C:membrane"/>
    <property type="evidence" value="ECO:0007669"/>
    <property type="project" value="InterPro"/>
</dbReference>
<dbReference type="AlphaFoldDB" id="K2MXB4"/>
<dbReference type="EMBL" id="AHKC01010644">
    <property type="protein sequence ID" value="EKF31740.1"/>
    <property type="molecule type" value="Genomic_DNA"/>
</dbReference>
<feature type="transmembrane region" description="Helical" evidence="3">
    <location>
        <begin position="41"/>
        <end position="66"/>
    </location>
</feature>
<feature type="transmembrane region" description="Helical" evidence="3">
    <location>
        <begin position="344"/>
        <end position="367"/>
    </location>
</feature>
<dbReference type="GO" id="GO:0042910">
    <property type="term" value="F:xenobiotic transmembrane transporter activity"/>
    <property type="evidence" value="ECO:0007669"/>
    <property type="project" value="InterPro"/>
</dbReference>
<protein>
    <recommendedName>
        <fullName evidence="6">Membrane transporter protein</fullName>
    </recommendedName>
</protein>
<dbReference type="Pfam" id="PF01554">
    <property type="entry name" value="MatE"/>
    <property type="match status" value="2"/>
</dbReference>
<evidence type="ECO:0000313" key="5">
    <source>
        <dbReference type="Proteomes" id="UP000007350"/>
    </source>
</evidence>
<organism evidence="4 5">
    <name type="scientific">Trypanosoma cruzi marinkellei</name>
    <dbReference type="NCBI Taxonomy" id="85056"/>
    <lineage>
        <taxon>Eukaryota</taxon>
        <taxon>Discoba</taxon>
        <taxon>Euglenozoa</taxon>
        <taxon>Kinetoplastea</taxon>
        <taxon>Metakinetoplastina</taxon>
        <taxon>Trypanosomatida</taxon>
        <taxon>Trypanosomatidae</taxon>
        <taxon>Trypanosoma</taxon>
        <taxon>Schizotrypanum</taxon>
    </lineage>
</organism>
<comment type="similarity">
    <text evidence="1">Belongs to the multi antimicrobial extrusion (MATE) (TC 2.A.66.1) family.</text>
</comment>
<evidence type="ECO:0000313" key="4">
    <source>
        <dbReference type="EMBL" id="EKF31740.1"/>
    </source>
</evidence>
<feature type="transmembrane region" description="Helical" evidence="3">
    <location>
        <begin position="379"/>
        <end position="397"/>
    </location>
</feature>
<proteinExistence type="inferred from homology"/>
<feature type="transmembrane region" description="Helical" evidence="3">
    <location>
        <begin position="227"/>
        <end position="250"/>
    </location>
</feature>
<dbReference type="GO" id="GO:0015297">
    <property type="term" value="F:antiporter activity"/>
    <property type="evidence" value="ECO:0007669"/>
    <property type="project" value="InterPro"/>
</dbReference>
<feature type="region of interest" description="Disordered" evidence="2">
    <location>
        <begin position="487"/>
        <end position="520"/>
    </location>
</feature>
<evidence type="ECO:0008006" key="6">
    <source>
        <dbReference type="Google" id="ProtNLM"/>
    </source>
</evidence>
<name>K2MXB4_TRYCR</name>
<feature type="transmembrane region" description="Helical" evidence="3">
    <location>
        <begin position="78"/>
        <end position="104"/>
    </location>
</feature>
<keyword evidence="3" id="KW-0472">Membrane</keyword>
<comment type="caution">
    <text evidence="4">The sequence shown here is derived from an EMBL/GenBank/DDBJ whole genome shotgun (WGS) entry which is preliminary data.</text>
</comment>
<evidence type="ECO:0000256" key="1">
    <source>
        <dbReference type="ARBA" id="ARBA00010199"/>
    </source>
</evidence>
<feature type="transmembrane region" description="Helical" evidence="3">
    <location>
        <begin position="302"/>
        <end position="332"/>
    </location>
</feature>
<evidence type="ECO:0000256" key="2">
    <source>
        <dbReference type="SAM" id="MobiDB-lite"/>
    </source>
</evidence>
<dbReference type="OrthoDB" id="2126698at2759"/>
<accession>K2MXB4</accession>
<gene>
    <name evidence="4" type="ORF">MOQ_004418</name>
</gene>
<feature type="compositionally biased region" description="Basic and acidic residues" evidence="2">
    <location>
        <begin position="487"/>
        <end position="513"/>
    </location>
</feature>
<feature type="transmembrane region" description="Helical" evidence="3">
    <location>
        <begin position="130"/>
        <end position="152"/>
    </location>
</feature>
<keyword evidence="3" id="KW-1133">Transmembrane helix</keyword>
<reference evidence="4 5" key="1">
    <citation type="journal article" date="2012" name="BMC Genomics">
        <title>Comparative genomic analysis of human infective Trypanosoma cruzi lineages with the bat-restricted subspecies T. cruzi marinkellei.</title>
        <authorList>
            <person name="Franzen O."/>
            <person name="Talavera-Lopez C."/>
            <person name="Ochaya S."/>
            <person name="Butler C.E."/>
            <person name="Messenger L.A."/>
            <person name="Lewis M.D."/>
            <person name="Llewellyn M.S."/>
            <person name="Marinkelle C.J."/>
            <person name="Tyler K.M."/>
            <person name="Miles M.A."/>
            <person name="Andersson B."/>
        </authorList>
    </citation>
    <scope>NUCLEOTIDE SEQUENCE [LARGE SCALE GENOMIC DNA]</scope>
    <source>
        <strain evidence="4 5">B7</strain>
    </source>
</reference>
<keyword evidence="5" id="KW-1185">Reference proteome</keyword>
<feature type="transmembrane region" description="Helical" evidence="3">
    <location>
        <begin position="446"/>
        <end position="468"/>
    </location>
</feature>
<dbReference type="PANTHER" id="PTHR11206">
    <property type="entry name" value="MULTIDRUG RESISTANCE PROTEIN"/>
    <property type="match status" value="1"/>
</dbReference>
<feature type="transmembrane region" description="Helical" evidence="3">
    <location>
        <begin position="418"/>
        <end position="440"/>
    </location>
</feature>
<dbReference type="Proteomes" id="UP000007350">
    <property type="component" value="Unassembled WGS sequence"/>
</dbReference>
<dbReference type="NCBIfam" id="TIGR00797">
    <property type="entry name" value="matE"/>
    <property type="match status" value="1"/>
</dbReference>
<keyword evidence="3" id="KW-0812">Transmembrane</keyword>
<dbReference type="InterPro" id="IPR002528">
    <property type="entry name" value="MATE_fam"/>
</dbReference>
<sequence>MSVNIHSVANDSFATAGCVGGIEEEKPLPGDITTLEIVKKFLVTGLPLTVATLIQFFIITVILAIVGRTLGVNELGGAALALGLINATAFAFAAGSCGALETVLSHTYGMHKSSGASGTMYMYGTYAQRMTIILLVVSIPLGVVLIYADMFLEYIGQTKEVVYYTGRFCHIAAFGIPSTQLFQLLTRYYACQHETKPLSFVMVAASFFNPISQIVLIHFFGFEGSPVAWLFLYTFIDLSLVGYAYFTGLYKKTWGGWNVNAFKNIKGLLKLAIPSMAMMLSEWVLLEVISICAGFAEPHELAAFYITMQVFGLCWSIPSGTMIIVCVLIGNAIGEGKPLLGKRIANVALVMVIITALLDITICWLLEDRIPYLFTSEEAVVVVYRRLLLFVLPYHLFDTFQSTVMGILRGCGLQKLGALIIGCALCVVGVPVAFYLFFHVKYGVESLWIGPFLGVTAVGFPSYIYIIYWHIDWSKLKPHHDEHVVDFEKEEKEEEEGKGGSEEAREVTVEAGREGVASCS</sequence>